<feature type="compositionally biased region" description="Basic residues" evidence="1">
    <location>
        <begin position="37"/>
        <end position="48"/>
    </location>
</feature>
<proteinExistence type="predicted"/>
<gene>
    <name evidence="2" type="ORF">F0357_04665</name>
</gene>
<evidence type="ECO:0000313" key="3">
    <source>
        <dbReference type="Proteomes" id="UP000332515"/>
    </source>
</evidence>
<reference evidence="2 3" key="1">
    <citation type="submission" date="2019-09" db="EMBL/GenBank/DDBJ databases">
        <title>Segnochrobactrum spirostomi gen. nov., sp. nov., isolated from the ciliate Spirostomum cf. yagiui and description of a novel family, Segnochrobactraceae fam. nov. within the order Rhizobiales of the class Alphaproteobacteria.</title>
        <authorList>
            <person name="Akter S."/>
            <person name="Shazib S.U.A."/>
            <person name="Shin M.K."/>
        </authorList>
    </citation>
    <scope>NUCLEOTIDE SEQUENCE [LARGE SCALE GENOMIC DNA]</scope>
    <source>
        <strain evidence="2 3">Sp-1</strain>
    </source>
</reference>
<feature type="region of interest" description="Disordered" evidence="1">
    <location>
        <begin position="1"/>
        <end position="66"/>
    </location>
</feature>
<feature type="compositionally biased region" description="Low complexity" evidence="1">
    <location>
        <begin position="1"/>
        <end position="10"/>
    </location>
</feature>
<keyword evidence="3" id="KW-1185">Reference proteome</keyword>
<sequence length="66" mass="7264">MPSAAAGRPRSAGRRTSRTPPRRAFRRADARASRPTARPRGRAARRRGVSIQPSEAICPSRVVETR</sequence>
<protein>
    <submittedName>
        <fullName evidence="2">Uncharacterized protein</fullName>
    </submittedName>
</protein>
<dbReference type="Proteomes" id="UP000332515">
    <property type="component" value="Unassembled WGS sequence"/>
</dbReference>
<evidence type="ECO:0000313" key="2">
    <source>
        <dbReference type="EMBL" id="MQT11972.1"/>
    </source>
</evidence>
<name>A0A6A7Y2J6_9HYPH</name>
<dbReference type="AlphaFoldDB" id="A0A6A7Y2J6"/>
<organism evidence="2 3">
    <name type="scientific">Segnochrobactrum spirostomi</name>
    <dbReference type="NCBI Taxonomy" id="2608987"/>
    <lineage>
        <taxon>Bacteria</taxon>
        <taxon>Pseudomonadati</taxon>
        <taxon>Pseudomonadota</taxon>
        <taxon>Alphaproteobacteria</taxon>
        <taxon>Hyphomicrobiales</taxon>
        <taxon>Segnochrobactraceae</taxon>
        <taxon>Segnochrobactrum</taxon>
    </lineage>
</organism>
<comment type="caution">
    <text evidence="2">The sequence shown here is derived from an EMBL/GenBank/DDBJ whole genome shotgun (WGS) entry which is preliminary data.</text>
</comment>
<feature type="compositionally biased region" description="Basic residues" evidence="1">
    <location>
        <begin position="11"/>
        <end position="25"/>
    </location>
</feature>
<dbReference type="EMBL" id="VWNA01000001">
    <property type="protein sequence ID" value="MQT11972.1"/>
    <property type="molecule type" value="Genomic_DNA"/>
</dbReference>
<accession>A0A6A7Y2J6</accession>
<evidence type="ECO:0000256" key="1">
    <source>
        <dbReference type="SAM" id="MobiDB-lite"/>
    </source>
</evidence>